<accession>A0A840Z1H7</accession>
<feature type="region of interest" description="Disordered" evidence="1">
    <location>
        <begin position="1"/>
        <end position="23"/>
    </location>
</feature>
<sequence length="278" mass="30211">MLLPAPDPVPALSRPAPAPASAEAGVFAPPLDRTLIYRTETRFRFGTEHNSVHLVRRIVFHRAQNGYVAEMTLTDAGGTAHDKRSALFAAGVRPLTGSVIRYHLDAGGKILSVEDRAELWRRFCDGIVSRFDGVESPRKADAPAIRARMLALSPAQQRMMLGSLLSSAYDVAATARGVHPTEDVSRPTLSYERQKAALTGTRRSWMDGKLLTVETSVSGDLRTPDKTGHPVDAHLIITTQQEIDPATALIVRRTNTKTTAIDGLEQVETTVATVSEQP</sequence>
<protein>
    <submittedName>
        <fullName evidence="2">Uncharacterized protein</fullName>
    </submittedName>
</protein>
<gene>
    <name evidence="2" type="ORF">FHR23_002483</name>
</gene>
<dbReference type="EMBL" id="JACIJI010000004">
    <property type="protein sequence ID" value="MBB5719542.1"/>
    <property type="molecule type" value="Genomic_DNA"/>
</dbReference>
<evidence type="ECO:0000313" key="2">
    <source>
        <dbReference type="EMBL" id="MBB5719542.1"/>
    </source>
</evidence>
<dbReference type="Proteomes" id="UP000554342">
    <property type="component" value="Unassembled WGS sequence"/>
</dbReference>
<feature type="compositionally biased region" description="Low complexity" evidence="1">
    <location>
        <begin position="10"/>
        <end position="23"/>
    </location>
</feature>
<evidence type="ECO:0000313" key="3">
    <source>
        <dbReference type="Proteomes" id="UP000554342"/>
    </source>
</evidence>
<proteinExistence type="predicted"/>
<keyword evidence="3" id="KW-1185">Reference proteome</keyword>
<evidence type="ECO:0000256" key="1">
    <source>
        <dbReference type="SAM" id="MobiDB-lite"/>
    </source>
</evidence>
<dbReference type="AlphaFoldDB" id="A0A840Z1H7"/>
<reference evidence="2 3" key="1">
    <citation type="submission" date="2020-08" db="EMBL/GenBank/DDBJ databases">
        <title>Genomic Encyclopedia of Type Strains, Phase IV (KMG-IV): sequencing the most valuable type-strain genomes for metagenomic binning, comparative biology and taxonomic classification.</title>
        <authorList>
            <person name="Goeker M."/>
        </authorList>
    </citation>
    <scope>NUCLEOTIDE SEQUENCE [LARGE SCALE GENOMIC DNA]</scope>
    <source>
        <strain evidence="2 3">DSM 27203</strain>
    </source>
</reference>
<comment type="caution">
    <text evidence="2">The sequence shown here is derived from an EMBL/GenBank/DDBJ whole genome shotgun (WGS) entry which is preliminary data.</text>
</comment>
<dbReference type="RefSeq" id="WP_184004349.1">
    <property type="nucleotide sequence ID" value="NZ_BAABIF010000001.1"/>
</dbReference>
<name>A0A840Z1H7_9SPHN</name>
<organism evidence="2 3">
    <name type="scientific">Stakelama sediminis</name>
    <dbReference type="NCBI Taxonomy" id="463200"/>
    <lineage>
        <taxon>Bacteria</taxon>
        <taxon>Pseudomonadati</taxon>
        <taxon>Pseudomonadota</taxon>
        <taxon>Alphaproteobacteria</taxon>
        <taxon>Sphingomonadales</taxon>
        <taxon>Sphingomonadaceae</taxon>
        <taxon>Stakelama</taxon>
    </lineage>
</organism>